<comment type="caution">
    <text evidence="2">The sequence shown here is derived from an EMBL/GenBank/DDBJ whole genome shotgun (WGS) entry which is preliminary data.</text>
</comment>
<dbReference type="EMBL" id="FOLW01000017">
    <property type="protein sequence ID" value="SFD42038.1"/>
    <property type="molecule type" value="Genomic_DNA"/>
</dbReference>
<proteinExistence type="predicted"/>
<feature type="chain" id="PRO_5042480813" evidence="1">
    <location>
        <begin position="27"/>
        <end position="153"/>
    </location>
</feature>
<keyword evidence="1" id="KW-0732">Signal</keyword>
<sequence>MKKIVPFLVVSLAGYVGSVTSVFATASESAALKPVISLSELFAEKSSIWQTYPDNDNYVFDRSQENYVIAAKRADGVVALVNKQESYMTPGKMVLMGTYFQCGKMIDASFSVENAEELAQEFAAPAIDNSERLRGFDESMPVHDLYLVACSKN</sequence>
<name>A0AAJ4WDF7_9GAMM</name>
<reference evidence="2 3" key="1">
    <citation type="submission" date="2016-10" db="EMBL/GenBank/DDBJ databases">
        <authorList>
            <person name="Varghese N."/>
            <person name="Submissions S."/>
        </authorList>
    </citation>
    <scope>NUCLEOTIDE SEQUENCE [LARGE SCALE GENOMIC DNA]</scope>
    <source>
        <strain evidence="2 3">DSM 5563</strain>
    </source>
</reference>
<protein>
    <submittedName>
        <fullName evidence="2">Uncharacterized protein</fullName>
    </submittedName>
</protein>
<feature type="signal peptide" evidence="1">
    <location>
        <begin position="1"/>
        <end position="26"/>
    </location>
</feature>
<gene>
    <name evidence="2" type="ORF">SAMN02745723_11736</name>
</gene>
<evidence type="ECO:0000256" key="1">
    <source>
        <dbReference type="SAM" id="SignalP"/>
    </source>
</evidence>
<dbReference type="AlphaFoldDB" id="A0AAJ4WDF7"/>
<accession>A0AAJ4WDF7</accession>
<dbReference type="RefSeq" id="WP_074824881.1">
    <property type="nucleotide sequence ID" value="NZ_FOLW01000017.1"/>
</dbReference>
<dbReference type="Proteomes" id="UP000226420">
    <property type="component" value="Unassembled WGS sequence"/>
</dbReference>
<organism evidence="2 3">
    <name type="scientific">Pragia fontium DSM 5563 = ATCC 49100</name>
    <dbReference type="NCBI Taxonomy" id="1122977"/>
    <lineage>
        <taxon>Bacteria</taxon>
        <taxon>Pseudomonadati</taxon>
        <taxon>Pseudomonadota</taxon>
        <taxon>Gammaproteobacteria</taxon>
        <taxon>Enterobacterales</taxon>
        <taxon>Budviciaceae</taxon>
        <taxon>Pragia</taxon>
    </lineage>
</organism>
<evidence type="ECO:0000313" key="3">
    <source>
        <dbReference type="Proteomes" id="UP000226420"/>
    </source>
</evidence>
<evidence type="ECO:0000313" key="2">
    <source>
        <dbReference type="EMBL" id="SFD42038.1"/>
    </source>
</evidence>